<feature type="region of interest" description="Disordered" evidence="1">
    <location>
        <begin position="151"/>
        <end position="174"/>
    </location>
</feature>
<proteinExistence type="predicted"/>
<name>D8U3A1_VOLCA</name>
<dbReference type="GeneID" id="9622125"/>
<protein>
    <submittedName>
        <fullName evidence="2">Uncharacterized protein</fullName>
    </submittedName>
</protein>
<gene>
    <name evidence="2" type="ORF">VOLCADRAFT_105812</name>
</gene>
<dbReference type="RefSeq" id="XP_002953191.1">
    <property type="nucleotide sequence ID" value="XM_002953145.1"/>
</dbReference>
<evidence type="ECO:0000256" key="1">
    <source>
        <dbReference type="SAM" id="MobiDB-lite"/>
    </source>
</evidence>
<accession>D8U3A1</accession>
<evidence type="ECO:0000313" key="3">
    <source>
        <dbReference type="Proteomes" id="UP000001058"/>
    </source>
</evidence>
<dbReference type="KEGG" id="vcn:VOLCADRAFT_105812"/>
<dbReference type="Proteomes" id="UP000001058">
    <property type="component" value="Unassembled WGS sequence"/>
</dbReference>
<organism evidence="3">
    <name type="scientific">Volvox carteri f. nagariensis</name>
    <dbReference type="NCBI Taxonomy" id="3068"/>
    <lineage>
        <taxon>Eukaryota</taxon>
        <taxon>Viridiplantae</taxon>
        <taxon>Chlorophyta</taxon>
        <taxon>core chlorophytes</taxon>
        <taxon>Chlorophyceae</taxon>
        <taxon>CS clade</taxon>
        <taxon>Chlamydomonadales</taxon>
        <taxon>Volvocaceae</taxon>
        <taxon>Volvox</taxon>
    </lineage>
</organism>
<feature type="region of interest" description="Disordered" evidence="1">
    <location>
        <begin position="323"/>
        <end position="342"/>
    </location>
</feature>
<evidence type="ECO:0000313" key="2">
    <source>
        <dbReference type="EMBL" id="EFJ45790.1"/>
    </source>
</evidence>
<dbReference type="OrthoDB" id="542327at2759"/>
<dbReference type="Gene3D" id="3.30.160.20">
    <property type="match status" value="2"/>
</dbReference>
<reference evidence="2 3" key="1">
    <citation type="journal article" date="2010" name="Science">
        <title>Genomic analysis of organismal complexity in the multicellular green alga Volvox carteri.</title>
        <authorList>
            <person name="Prochnik S.E."/>
            <person name="Umen J."/>
            <person name="Nedelcu A.M."/>
            <person name="Hallmann A."/>
            <person name="Miller S.M."/>
            <person name="Nishii I."/>
            <person name="Ferris P."/>
            <person name="Kuo A."/>
            <person name="Mitros T."/>
            <person name="Fritz-Laylin L.K."/>
            <person name="Hellsten U."/>
            <person name="Chapman J."/>
            <person name="Simakov O."/>
            <person name="Rensing S.A."/>
            <person name="Terry A."/>
            <person name="Pangilinan J."/>
            <person name="Kapitonov V."/>
            <person name="Jurka J."/>
            <person name="Salamov A."/>
            <person name="Shapiro H."/>
            <person name="Schmutz J."/>
            <person name="Grimwood J."/>
            <person name="Lindquist E."/>
            <person name="Lucas S."/>
            <person name="Grigoriev I.V."/>
            <person name="Schmitt R."/>
            <person name="Kirk D."/>
            <person name="Rokhsar D.S."/>
        </authorList>
    </citation>
    <scope>NUCLEOTIDE SEQUENCE [LARGE SCALE GENOMIC DNA]</scope>
    <source>
        <strain evidence="3">f. Nagariensis / Eve</strain>
    </source>
</reference>
<keyword evidence="3" id="KW-1185">Reference proteome</keyword>
<dbReference type="AlphaFoldDB" id="D8U3A1"/>
<sequence length="475" mass="47691">MTTVLFVGGVSPDLTLEDLGYAFSQGHVELLASSIVCVKANGGTGGFGSAAGKCVGQAYVTVRSEDVPRALEVCQVGANGVLVLPVDVKAWVKPEVAEAVVTAAMTAAPAAHVAALAPPSSPGAAPAPAPAAAIGVGGSLELSGVRVLTGGAVPASPTSSQSGGGGGGAAPSATSHPQLQAVMDQLRALLTVNPWLSYNRKTHFTLLNEVCQKRQLSLQAVESLGSLEGTGGPFVATTTITATSTGEVVCTGVYGGGKGEGRDGDWAGYACGSSKRDAKHNSAASCLEQMLAMGMVPPTELLSAMTCQAANSAGAPAAAAVAAAAGGGGGGGGPAGPPSAAKSALSLTSEIMRLGAYPRCEEVMRQVHATDQGRLKTILMVLNEYATRIKVAHQEIQHQEITLPPGPVSGSPSGLGWRFKFRSSLVNTVTGQVLAQAEGAEFRSKQEAKQSAAAALIEHMLAHNLATAEAVRGGK</sequence>
<feature type="compositionally biased region" description="Gly residues" evidence="1">
    <location>
        <begin position="325"/>
        <end position="334"/>
    </location>
</feature>
<dbReference type="EMBL" id="GL378355">
    <property type="protein sequence ID" value="EFJ45790.1"/>
    <property type="molecule type" value="Genomic_DNA"/>
</dbReference>
<dbReference type="SUPFAM" id="SSF54768">
    <property type="entry name" value="dsRNA-binding domain-like"/>
    <property type="match status" value="1"/>
</dbReference>
<dbReference type="InParanoid" id="D8U3A1"/>